<comment type="caution">
    <text evidence="4">The sequence shown here is derived from an EMBL/GenBank/DDBJ whole genome shotgun (WGS) entry which is preliminary data.</text>
</comment>
<evidence type="ECO:0000313" key="5">
    <source>
        <dbReference type="Proteomes" id="UP000198211"/>
    </source>
</evidence>
<feature type="domain" description="CCHC-type" evidence="3">
    <location>
        <begin position="306"/>
        <end position="321"/>
    </location>
</feature>
<dbReference type="EMBL" id="NBNE01000371">
    <property type="protein sequence ID" value="OWZ20010.1"/>
    <property type="molecule type" value="Genomic_DNA"/>
</dbReference>
<evidence type="ECO:0000313" key="4">
    <source>
        <dbReference type="EMBL" id="OWZ20010.1"/>
    </source>
</evidence>
<dbReference type="Proteomes" id="UP000198211">
    <property type="component" value="Unassembled WGS sequence"/>
</dbReference>
<accession>A0A225WSQ5</accession>
<keyword evidence="1" id="KW-0863">Zinc-finger</keyword>
<gene>
    <name evidence="4" type="ORF">PHMEG_0005643</name>
</gene>
<dbReference type="InterPro" id="IPR001878">
    <property type="entry name" value="Znf_CCHC"/>
</dbReference>
<feature type="region of interest" description="Disordered" evidence="2">
    <location>
        <begin position="259"/>
        <end position="304"/>
    </location>
</feature>
<keyword evidence="1" id="KW-0479">Metal-binding</keyword>
<sequence length="493" mass="54845">MRPQLPRKTNPRLDPALMAQITSVGPALAALAAAFGANRVIGGSNTRSNRLNKNRMETLIPMAMQTRPKPLSPESVLTRLTYATSSFDAKARGLCEELDEQIDDAQALAGQIWNEIYLTEMARRWYRDWRAANPAASYADGANALMYKFRPVLLGVDIAERIKKQRKRWNETYREYAARLLQMADALEGGKAVQQMHVTLLLHSFLRDEGQAEGERPKKQVKIAVAASVLKAETDGRLPDRSAFSCTLSCTLRKEQVMKPASKKSLQPPVRSVNNPKKRPAEAQAAIVERKKKPKPTNSSTKSPYKCYECGASGHTAGFCRTYLQANKTGKFCKGTALNVEAEAESESEEEVADGRRVVARAKGRMKIHAIVDDGKGGSSTREFVLENVYHVPNFLKTLLSISTLFRTVFSSRMHSFSWNPRARGVQARVVNGVYQVLTPGNLSVSAGTTMATAFAVFGRDLETWHRRMGHMNYKTLKWMAANKIIRGLNIKP</sequence>
<keyword evidence="1" id="KW-0862">Zinc</keyword>
<dbReference type="Pfam" id="PF13976">
    <property type="entry name" value="gag_pre-integrs"/>
    <property type="match status" value="1"/>
</dbReference>
<name>A0A225WSQ5_9STRA</name>
<dbReference type="AlphaFoldDB" id="A0A225WSQ5"/>
<keyword evidence="5" id="KW-1185">Reference proteome</keyword>
<evidence type="ECO:0000259" key="3">
    <source>
        <dbReference type="PROSITE" id="PS50158"/>
    </source>
</evidence>
<dbReference type="GO" id="GO:0003676">
    <property type="term" value="F:nucleic acid binding"/>
    <property type="evidence" value="ECO:0007669"/>
    <property type="project" value="InterPro"/>
</dbReference>
<dbReference type="PROSITE" id="PS50158">
    <property type="entry name" value="ZF_CCHC"/>
    <property type="match status" value="1"/>
</dbReference>
<organism evidence="4 5">
    <name type="scientific">Phytophthora megakarya</name>
    <dbReference type="NCBI Taxonomy" id="4795"/>
    <lineage>
        <taxon>Eukaryota</taxon>
        <taxon>Sar</taxon>
        <taxon>Stramenopiles</taxon>
        <taxon>Oomycota</taxon>
        <taxon>Peronosporomycetes</taxon>
        <taxon>Peronosporales</taxon>
        <taxon>Peronosporaceae</taxon>
        <taxon>Phytophthora</taxon>
    </lineage>
</organism>
<dbReference type="STRING" id="4795.A0A225WSQ5"/>
<proteinExistence type="predicted"/>
<protein>
    <submittedName>
        <fullName evidence="4">Zea mays Retrotransposon Opie-2</fullName>
    </submittedName>
</protein>
<evidence type="ECO:0000256" key="2">
    <source>
        <dbReference type="SAM" id="MobiDB-lite"/>
    </source>
</evidence>
<evidence type="ECO:0000256" key="1">
    <source>
        <dbReference type="PROSITE-ProRule" id="PRU00047"/>
    </source>
</evidence>
<dbReference type="InterPro" id="IPR025724">
    <property type="entry name" value="GAG-pre-integrase_dom"/>
</dbReference>
<dbReference type="GO" id="GO:0008270">
    <property type="term" value="F:zinc ion binding"/>
    <property type="evidence" value="ECO:0007669"/>
    <property type="project" value="UniProtKB-KW"/>
</dbReference>
<reference evidence="5" key="1">
    <citation type="submission" date="2017-03" db="EMBL/GenBank/DDBJ databases">
        <title>Phytopthora megakarya and P. palmivora, two closely related causual agents of cacao black pod achieved similar genome size and gene model numbers by different mechanisms.</title>
        <authorList>
            <person name="Ali S."/>
            <person name="Shao J."/>
            <person name="Larry D.J."/>
            <person name="Kronmiller B."/>
            <person name="Shen D."/>
            <person name="Strem M.D."/>
            <person name="Melnick R.L."/>
            <person name="Guiltinan M.J."/>
            <person name="Tyler B.M."/>
            <person name="Meinhardt L.W."/>
            <person name="Bailey B.A."/>
        </authorList>
    </citation>
    <scope>NUCLEOTIDE SEQUENCE [LARGE SCALE GENOMIC DNA]</scope>
    <source>
        <strain evidence="5">zdho120</strain>
    </source>
</reference>